<gene>
    <name evidence="1" type="ORF">KIL84_011764</name>
</gene>
<organism evidence="1 2">
    <name type="scientific">Mauremys mutica</name>
    <name type="common">yellowpond turtle</name>
    <dbReference type="NCBI Taxonomy" id="74926"/>
    <lineage>
        <taxon>Eukaryota</taxon>
        <taxon>Metazoa</taxon>
        <taxon>Chordata</taxon>
        <taxon>Craniata</taxon>
        <taxon>Vertebrata</taxon>
        <taxon>Euteleostomi</taxon>
        <taxon>Archelosauria</taxon>
        <taxon>Testudinata</taxon>
        <taxon>Testudines</taxon>
        <taxon>Cryptodira</taxon>
        <taxon>Durocryptodira</taxon>
        <taxon>Testudinoidea</taxon>
        <taxon>Geoemydidae</taxon>
        <taxon>Geoemydinae</taxon>
        <taxon>Mauremys</taxon>
    </lineage>
</organism>
<name>A0A9D4AVN2_9SAUR</name>
<feature type="non-terminal residue" evidence="1">
    <location>
        <position position="121"/>
    </location>
</feature>
<dbReference type="EMBL" id="JAHDVG010000474">
    <property type="protein sequence ID" value="KAH1178062.1"/>
    <property type="molecule type" value="Genomic_DNA"/>
</dbReference>
<protein>
    <submittedName>
        <fullName evidence="1">Uncharacterized protein</fullName>
    </submittedName>
</protein>
<keyword evidence="2" id="KW-1185">Reference proteome</keyword>
<comment type="caution">
    <text evidence="1">The sequence shown here is derived from an EMBL/GenBank/DDBJ whole genome shotgun (WGS) entry which is preliminary data.</text>
</comment>
<proteinExistence type="predicted"/>
<evidence type="ECO:0000313" key="2">
    <source>
        <dbReference type="Proteomes" id="UP000827986"/>
    </source>
</evidence>
<dbReference type="Proteomes" id="UP000827986">
    <property type="component" value="Unassembled WGS sequence"/>
</dbReference>
<accession>A0A9D4AVN2</accession>
<evidence type="ECO:0000313" key="1">
    <source>
        <dbReference type="EMBL" id="KAH1178062.1"/>
    </source>
</evidence>
<sequence length="121" mass="13934">MGLRPRVLMFRGCSNCSQIQQRGLHQRPYLAKWRHFSTWTQQNQLSSETVDIPELTTSSSLSTLGLSTRSLGVHLAVVRVIYPLVESYSIFTHPTKIRFLKGFIRKFLPVVKQTSQWDISL</sequence>
<reference evidence="1" key="1">
    <citation type="submission" date="2021-09" db="EMBL/GenBank/DDBJ databases">
        <title>The genome of Mauremys mutica provides insights into the evolution of semi-aquatic lifestyle.</title>
        <authorList>
            <person name="Gong S."/>
            <person name="Gao Y."/>
        </authorList>
    </citation>
    <scope>NUCLEOTIDE SEQUENCE</scope>
    <source>
        <strain evidence="1">MM-2020</strain>
        <tissue evidence="1">Muscle</tissue>
    </source>
</reference>
<dbReference type="AlphaFoldDB" id="A0A9D4AVN2"/>